<keyword evidence="3" id="KW-1185">Reference proteome</keyword>
<dbReference type="EMBL" id="JBAWSX010000015">
    <property type="protein sequence ID" value="MEI4803597.1"/>
    <property type="molecule type" value="Genomic_DNA"/>
</dbReference>
<dbReference type="InterPro" id="IPR025034">
    <property type="entry name" value="DUF3948"/>
</dbReference>
<feature type="transmembrane region" description="Helical" evidence="1">
    <location>
        <begin position="12"/>
        <end position="35"/>
    </location>
</feature>
<sequence>MENKEVLQLTKTDLLGSAGVAMGLTALIMFLSSALV</sequence>
<keyword evidence="1" id="KW-1133">Transmembrane helix</keyword>
<dbReference type="Pfam" id="PF13134">
    <property type="entry name" value="DUF3948"/>
    <property type="match status" value="1"/>
</dbReference>
<keyword evidence="1" id="KW-0472">Membrane</keyword>
<organism evidence="2 3">
    <name type="scientific">Bacillus bruguierae</name>
    <dbReference type="NCBI Taxonomy" id="3127667"/>
    <lineage>
        <taxon>Bacteria</taxon>
        <taxon>Bacillati</taxon>
        <taxon>Bacillota</taxon>
        <taxon>Bacilli</taxon>
        <taxon>Bacillales</taxon>
        <taxon>Bacillaceae</taxon>
        <taxon>Bacillus</taxon>
    </lineage>
</organism>
<dbReference type="RefSeq" id="WP_230317786.1">
    <property type="nucleotide sequence ID" value="NZ_JBAWSX010000015.1"/>
</dbReference>
<keyword evidence="1" id="KW-0812">Transmembrane</keyword>
<reference evidence="2 3" key="1">
    <citation type="submission" date="2024-01" db="EMBL/GenBank/DDBJ databases">
        <title>Seven novel Bacillus-like species.</title>
        <authorList>
            <person name="Liu G."/>
        </authorList>
    </citation>
    <scope>NUCLEOTIDE SEQUENCE [LARGE SCALE GENOMIC DNA]</scope>
    <source>
        <strain evidence="2 3">FJAT-51639</strain>
    </source>
</reference>
<accession>A0ABU8FLM7</accession>
<evidence type="ECO:0000313" key="3">
    <source>
        <dbReference type="Proteomes" id="UP001372526"/>
    </source>
</evidence>
<name>A0ABU8FLM7_9BACI</name>
<gene>
    <name evidence="2" type="ORF">WAZ07_20510</name>
</gene>
<proteinExistence type="predicted"/>
<evidence type="ECO:0000256" key="1">
    <source>
        <dbReference type="SAM" id="Phobius"/>
    </source>
</evidence>
<protein>
    <submittedName>
        <fullName evidence="2">DUF3948 family protein</fullName>
    </submittedName>
</protein>
<comment type="caution">
    <text evidence="2">The sequence shown here is derived from an EMBL/GenBank/DDBJ whole genome shotgun (WGS) entry which is preliminary data.</text>
</comment>
<evidence type="ECO:0000313" key="2">
    <source>
        <dbReference type="EMBL" id="MEI4803597.1"/>
    </source>
</evidence>
<dbReference type="Proteomes" id="UP001372526">
    <property type="component" value="Unassembled WGS sequence"/>
</dbReference>